<proteinExistence type="inferred from homology"/>
<feature type="binding site" evidence="5">
    <location>
        <begin position="89"/>
        <end position="91"/>
    </location>
    <ligand>
        <name>biotin</name>
        <dbReference type="ChEBI" id="CHEBI:57586"/>
    </ligand>
</feature>
<organism evidence="7 8">
    <name type="scientific">Candidatus Galacturonatibacter soehngenii</name>
    <dbReference type="NCBI Taxonomy" id="2307010"/>
    <lineage>
        <taxon>Bacteria</taxon>
        <taxon>Bacillati</taxon>
        <taxon>Bacillota</taxon>
        <taxon>Clostridia</taxon>
        <taxon>Lachnospirales</taxon>
        <taxon>Lachnospiraceae</taxon>
        <taxon>Candidatus Galacturonatibacter</taxon>
    </lineage>
</organism>
<protein>
    <recommendedName>
        <fullName evidence="5">Bifunctional ligase/repressor BirA</fullName>
    </recommendedName>
    <alternativeName>
        <fullName evidence="5">Biotin--[acetyl-CoA-carboxylase] ligase</fullName>
        <ecNumber evidence="5">6.3.4.15</ecNumber>
    </alternativeName>
    <alternativeName>
        <fullName evidence="5">Biotin--protein ligase</fullName>
    </alternativeName>
    <alternativeName>
        <fullName evidence="5">Biotin-[acetyl-CoA carboxylase] synthetase</fullName>
    </alternativeName>
</protein>
<dbReference type="InterPro" id="IPR004143">
    <property type="entry name" value="BPL_LPL_catalytic"/>
</dbReference>
<sequence length="326" mass="36682">MKTQILTLLKEADTYISGQDICTHFGVSRTAVWKAINQLKKEGYVIEAVPNKGYYLKTSPDIISYSEMKSVLNTKWIGEELYFYEEIDSTNTKAKQLAETGATSGTLVVSNMQTAGKGRRGRQWESPSETGIFMTLILKLDMNPSKASMLTLVMALAVVKACNEVTKSTCYIKWPNDIVLNKKKICGILTEMSAEMDYINHIVIGIGINANVDSFPEELKDKATSLKIENGKEVKRAMLINRIMVHFEHEYEIFMHNESMKAQIDEYNEFLINKDKEVTIIEPSNQYQGIALGIDEIGKLLVKKEDGKIEAVYAGEVSVRGIYGYI</sequence>
<keyword evidence="5" id="KW-0805">Transcription regulation</keyword>
<evidence type="ECO:0000256" key="1">
    <source>
        <dbReference type="ARBA" id="ARBA00022598"/>
    </source>
</evidence>
<dbReference type="AlphaFoldDB" id="A0A7V7UA45"/>
<dbReference type="CDD" id="cd16442">
    <property type="entry name" value="BPL"/>
    <property type="match status" value="1"/>
</dbReference>
<gene>
    <name evidence="5" type="primary">birA</name>
    <name evidence="7" type="ORF">F7O84_17590</name>
</gene>
<keyword evidence="8" id="KW-1185">Reference proteome</keyword>
<dbReference type="InterPro" id="IPR030855">
    <property type="entry name" value="Bifunct_BirA"/>
</dbReference>
<evidence type="ECO:0000256" key="4">
    <source>
        <dbReference type="ARBA" id="ARBA00023267"/>
    </source>
</evidence>
<dbReference type="GO" id="GO:0009249">
    <property type="term" value="P:protein lipoylation"/>
    <property type="evidence" value="ECO:0007669"/>
    <property type="project" value="UniProtKB-ARBA"/>
</dbReference>
<dbReference type="InterPro" id="IPR045864">
    <property type="entry name" value="aa-tRNA-synth_II/BPL/LPL"/>
</dbReference>
<keyword evidence="5" id="KW-0678">Repressor</keyword>
<dbReference type="SUPFAM" id="SSF46785">
    <property type="entry name" value="Winged helix' DNA-binding domain"/>
    <property type="match status" value="1"/>
</dbReference>
<evidence type="ECO:0000256" key="2">
    <source>
        <dbReference type="ARBA" id="ARBA00022741"/>
    </source>
</evidence>
<dbReference type="Gene3D" id="2.30.30.100">
    <property type="match status" value="1"/>
</dbReference>
<keyword evidence="5" id="KW-0804">Transcription</keyword>
<dbReference type="InterPro" id="IPR013196">
    <property type="entry name" value="HTH_11"/>
</dbReference>
<comment type="function">
    <text evidence="5">Acts both as a biotin--[acetyl-CoA-carboxylase] ligase and a repressor.</text>
</comment>
<dbReference type="GO" id="GO:0016740">
    <property type="term" value="F:transferase activity"/>
    <property type="evidence" value="ECO:0007669"/>
    <property type="project" value="UniProtKB-ARBA"/>
</dbReference>
<dbReference type="GO" id="GO:0004077">
    <property type="term" value="F:biotin--[biotin carboxyl-carrier protein] ligase activity"/>
    <property type="evidence" value="ECO:0007669"/>
    <property type="project" value="UniProtKB-UniRule"/>
</dbReference>
<dbReference type="OrthoDB" id="9807064at2"/>
<comment type="catalytic activity">
    <reaction evidence="5">
        <text>biotin + L-lysyl-[protein] + ATP = N(6)-biotinyl-L-lysyl-[protein] + AMP + diphosphate + H(+)</text>
        <dbReference type="Rhea" id="RHEA:11756"/>
        <dbReference type="Rhea" id="RHEA-COMP:9752"/>
        <dbReference type="Rhea" id="RHEA-COMP:10505"/>
        <dbReference type="ChEBI" id="CHEBI:15378"/>
        <dbReference type="ChEBI" id="CHEBI:29969"/>
        <dbReference type="ChEBI" id="CHEBI:30616"/>
        <dbReference type="ChEBI" id="CHEBI:33019"/>
        <dbReference type="ChEBI" id="CHEBI:57586"/>
        <dbReference type="ChEBI" id="CHEBI:83144"/>
        <dbReference type="ChEBI" id="CHEBI:456215"/>
        <dbReference type="EC" id="6.3.4.15"/>
    </reaction>
</comment>
<evidence type="ECO:0000259" key="6">
    <source>
        <dbReference type="PROSITE" id="PS51733"/>
    </source>
</evidence>
<keyword evidence="3 5" id="KW-0067">ATP-binding</keyword>
<dbReference type="Gene3D" id="3.30.930.10">
    <property type="entry name" value="Bira Bifunctional Protein, Domain 2"/>
    <property type="match status" value="1"/>
</dbReference>
<dbReference type="SUPFAM" id="SSF55681">
    <property type="entry name" value="Class II aaRS and biotin synthetases"/>
    <property type="match status" value="1"/>
</dbReference>
<dbReference type="RefSeq" id="WP_151148299.1">
    <property type="nucleotide sequence ID" value="NZ_WAGX01000008.1"/>
</dbReference>
<dbReference type="GO" id="GO:0005737">
    <property type="term" value="C:cytoplasm"/>
    <property type="evidence" value="ECO:0007669"/>
    <property type="project" value="TreeGrafter"/>
</dbReference>
<dbReference type="EMBL" id="WAGX01000008">
    <property type="protein sequence ID" value="KAB1434304.1"/>
    <property type="molecule type" value="Genomic_DNA"/>
</dbReference>
<feature type="DNA-binding region" description="H-T-H motif" evidence="5">
    <location>
        <begin position="18"/>
        <end position="37"/>
    </location>
</feature>
<keyword evidence="5" id="KW-0238">DNA-binding</keyword>
<dbReference type="PROSITE" id="PS51733">
    <property type="entry name" value="BPL_LPL_CATALYTIC"/>
    <property type="match status" value="1"/>
</dbReference>
<reference evidence="7 8" key="1">
    <citation type="submission" date="2019-09" db="EMBL/GenBank/DDBJ databases">
        <authorList>
            <person name="Valk L.C."/>
        </authorList>
    </citation>
    <scope>NUCLEOTIDE SEQUENCE [LARGE SCALE GENOMIC DNA]</scope>
    <source>
        <strain evidence="7">GalUA</strain>
    </source>
</reference>
<dbReference type="SUPFAM" id="SSF50037">
    <property type="entry name" value="C-terminal domain of transcriptional repressors"/>
    <property type="match status" value="1"/>
</dbReference>
<dbReference type="Gene3D" id="1.10.10.10">
    <property type="entry name" value="Winged helix-like DNA-binding domain superfamily/Winged helix DNA-binding domain"/>
    <property type="match status" value="1"/>
</dbReference>
<dbReference type="InterPro" id="IPR036388">
    <property type="entry name" value="WH-like_DNA-bd_sf"/>
</dbReference>
<dbReference type="Pfam" id="PF03099">
    <property type="entry name" value="BPL_LplA_LipB"/>
    <property type="match status" value="1"/>
</dbReference>
<dbReference type="GO" id="GO:0005524">
    <property type="term" value="F:ATP binding"/>
    <property type="evidence" value="ECO:0007669"/>
    <property type="project" value="UniProtKB-UniRule"/>
</dbReference>
<comment type="caution">
    <text evidence="7">The sequence shown here is derived from an EMBL/GenBank/DDBJ whole genome shotgun (WGS) entry which is preliminary data.</text>
</comment>
<dbReference type="EC" id="6.3.4.15" evidence="5"/>
<evidence type="ECO:0000313" key="7">
    <source>
        <dbReference type="EMBL" id="KAB1434304.1"/>
    </source>
</evidence>
<dbReference type="InterPro" id="IPR004408">
    <property type="entry name" value="Biotin_CoA_COase_ligase"/>
</dbReference>
<dbReference type="Pfam" id="PF08279">
    <property type="entry name" value="HTH_11"/>
    <property type="match status" value="1"/>
</dbReference>
<comment type="similarity">
    <text evidence="5">Belongs to the biotin--protein ligase family.</text>
</comment>
<dbReference type="GO" id="GO:0006355">
    <property type="term" value="P:regulation of DNA-templated transcription"/>
    <property type="evidence" value="ECO:0007669"/>
    <property type="project" value="UniProtKB-UniRule"/>
</dbReference>
<evidence type="ECO:0000256" key="5">
    <source>
        <dbReference type="HAMAP-Rule" id="MF_00978"/>
    </source>
</evidence>
<feature type="binding site" evidence="5">
    <location>
        <position position="184"/>
    </location>
    <ligand>
        <name>biotin</name>
        <dbReference type="ChEBI" id="CHEBI:57586"/>
    </ligand>
</feature>
<keyword evidence="2 5" id="KW-0547">Nucleotide-binding</keyword>
<evidence type="ECO:0000256" key="3">
    <source>
        <dbReference type="ARBA" id="ARBA00022840"/>
    </source>
</evidence>
<dbReference type="InterPro" id="IPR003142">
    <property type="entry name" value="BPL_C"/>
</dbReference>
<name>A0A7V7UA45_9FIRM</name>
<dbReference type="Proteomes" id="UP000461768">
    <property type="component" value="Unassembled WGS sequence"/>
</dbReference>
<dbReference type="GO" id="GO:0003677">
    <property type="term" value="F:DNA binding"/>
    <property type="evidence" value="ECO:0007669"/>
    <property type="project" value="UniProtKB-UniRule"/>
</dbReference>
<dbReference type="PANTHER" id="PTHR12835:SF5">
    <property type="entry name" value="BIOTIN--PROTEIN LIGASE"/>
    <property type="match status" value="1"/>
</dbReference>
<dbReference type="InterPro" id="IPR008988">
    <property type="entry name" value="Transcriptional_repressor_C"/>
</dbReference>
<evidence type="ECO:0000313" key="8">
    <source>
        <dbReference type="Proteomes" id="UP000461768"/>
    </source>
</evidence>
<dbReference type="InterPro" id="IPR036390">
    <property type="entry name" value="WH_DNA-bd_sf"/>
</dbReference>
<dbReference type="HAMAP" id="MF_00978">
    <property type="entry name" value="Bifunct_BirA"/>
    <property type="match status" value="1"/>
</dbReference>
<accession>A0A7V7UA45</accession>
<feature type="domain" description="BPL/LPL catalytic" evidence="6">
    <location>
        <begin position="66"/>
        <end position="255"/>
    </location>
</feature>
<keyword evidence="1 5" id="KW-0436">Ligase</keyword>
<dbReference type="NCBIfam" id="TIGR00121">
    <property type="entry name" value="birA_ligase"/>
    <property type="match status" value="1"/>
</dbReference>
<reference evidence="7 8" key="2">
    <citation type="submission" date="2020-02" db="EMBL/GenBank/DDBJ databases">
        <title>Candidatus Galacturonibacter soehngenii shows hetero-acetogenic catabolism of galacturonic acid but lacks a canonical carbon monoxide dehydrogenase/acetyl-CoA synthase complex.</title>
        <authorList>
            <person name="Diender M."/>
            <person name="Stouten G.R."/>
            <person name="Petersen J.F."/>
            <person name="Nielsen P.H."/>
            <person name="Dueholm M.S."/>
            <person name="Pronk J.T."/>
            <person name="Van Loosdrecht M.C.M."/>
        </authorList>
    </citation>
    <scope>NUCLEOTIDE SEQUENCE [LARGE SCALE GENOMIC DNA]</scope>
    <source>
        <strain evidence="7">GalUA</strain>
    </source>
</reference>
<comment type="caution">
    <text evidence="5">Lacks conserved residue(s) required for the propagation of feature annotation.</text>
</comment>
<dbReference type="PANTHER" id="PTHR12835">
    <property type="entry name" value="BIOTIN PROTEIN LIGASE"/>
    <property type="match status" value="1"/>
</dbReference>
<dbReference type="Pfam" id="PF02237">
    <property type="entry name" value="BPL_C"/>
    <property type="match status" value="1"/>
</dbReference>
<feature type="binding site" evidence="5">
    <location>
        <position position="113"/>
    </location>
    <ligand>
        <name>biotin</name>
        <dbReference type="ChEBI" id="CHEBI:57586"/>
    </ligand>
</feature>
<keyword evidence="4 5" id="KW-0092">Biotin</keyword>